<proteinExistence type="predicted"/>
<dbReference type="Proteomes" id="UP001375240">
    <property type="component" value="Unassembled WGS sequence"/>
</dbReference>
<dbReference type="SUPFAM" id="SSF48452">
    <property type="entry name" value="TPR-like"/>
    <property type="match status" value="1"/>
</dbReference>
<sequence length="708" mass="80535">MSKLQFKPSYDGTKAQKRAYRSREAWSEHKDLVFSLLRKKASQQDIVTALRVERGFETNLNQLKAQLKFWGMSKRNLNGSQRKWIHQMQQKRHLEGKETSFIFGDTGVQVGDAQLASISKQHESDFPAALPASPGEIEVVTPPPDNANIEDDQDIDDPFVETPRERQQWKSYQTILPKDAAENITNSIRIPAVGGHVADKVNVSISATPTQCENAAIQPSEREAPNASISFDEIYEKVMRRLDTFHLAANAFTAETPPVVNENRDYPGPNRDEYADDLRAWMEKEYDFAEAFINCIDMTMRLSGGALTFSHCRDYVVEAWVRQEDVDPLPHHIYTAILEGVPVQPMVSGWEDLPHHVIAGPVDVGTRMVQRNVWLPVKKDRLLTDDEWRRIDQLHDTHYGPMRRLCNRLAKLDPDEGFVWGFRRRTAHLQYLRHHLGEFSYFTVAALGSFAEVSDQIDMEDGDAIFLGQCAMKAYNCIGLTYHESAVDLHTDLGRLLRLKGDYAGALSCFQTAYLAAEYRWGSESTECITRIPETAELNFKLGWHEHGSNVLKKGFTDIKSAVAKLSDEDSEEHYEIGLALQMISGVLNRTGRKAVAPIVAKFALQQYQKYRAKYTGNDIARSGWAPLRIAQTYYILKDYDNAVRTYQAAFDSFATVYGVEDMRAMDTIQDMCRAMRRRGVALYTVPILERVSRIREITDEEGETVDI</sequence>
<evidence type="ECO:0000259" key="1">
    <source>
        <dbReference type="Pfam" id="PF14420"/>
    </source>
</evidence>
<evidence type="ECO:0000313" key="2">
    <source>
        <dbReference type="EMBL" id="KAK6346657.1"/>
    </source>
</evidence>
<accession>A0AAV9UT57</accession>
<protein>
    <recommendedName>
        <fullName evidence="1">Clr5 domain-containing protein</fullName>
    </recommendedName>
</protein>
<dbReference type="Pfam" id="PF14420">
    <property type="entry name" value="Clr5"/>
    <property type="match status" value="1"/>
</dbReference>
<comment type="caution">
    <text evidence="2">The sequence shown here is derived from an EMBL/GenBank/DDBJ whole genome shotgun (WGS) entry which is preliminary data.</text>
</comment>
<gene>
    <name evidence="2" type="ORF">TWF696_006776</name>
</gene>
<evidence type="ECO:0000313" key="3">
    <source>
        <dbReference type="Proteomes" id="UP001375240"/>
    </source>
</evidence>
<keyword evidence="3" id="KW-1185">Reference proteome</keyword>
<dbReference type="InterPro" id="IPR025676">
    <property type="entry name" value="Clr5_dom"/>
</dbReference>
<organism evidence="2 3">
    <name type="scientific">Orbilia brochopaga</name>
    <dbReference type="NCBI Taxonomy" id="3140254"/>
    <lineage>
        <taxon>Eukaryota</taxon>
        <taxon>Fungi</taxon>
        <taxon>Dikarya</taxon>
        <taxon>Ascomycota</taxon>
        <taxon>Pezizomycotina</taxon>
        <taxon>Orbiliomycetes</taxon>
        <taxon>Orbiliales</taxon>
        <taxon>Orbiliaceae</taxon>
        <taxon>Orbilia</taxon>
    </lineage>
</organism>
<name>A0AAV9UT57_9PEZI</name>
<dbReference type="InterPro" id="IPR011990">
    <property type="entry name" value="TPR-like_helical_dom_sf"/>
</dbReference>
<reference evidence="2 3" key="1">
    <citation type="submission" date="2019-10" db="EMBL/GenBank/DDBJ databases">
        <authorList>
            <person name="Palmer J.M."/>
        </authorList>
    </citation>
    <scope>NUCLEOTIDE SEQUENCE [LARGE SCALE GENOMIC DNA]</scope>
    <source>
        <strain evidence="2 3">TWF696</strain>
    </source>
</reference>
<dbReference type="Gene3D" id="1.25.40.10">
    <property type="entry name" value="Tetratricopeptide repeat domain"/>
    <property type="match status" value="1"/>
</dbReference>
<dbReference type="AlphaFoldDB" id="A0AAV9UT57"/>
<feature type="domain" description="Clr5" evidence="1">
    <location>
        <begin position="23"/>
        <end position="74"/>
    </location>
</feature>
<dbReference type="EMBL" id="JAVHNQ010000005">
    <property type="protein sequence ID" value="KAK6346657.1"/>
    <property type="molecule type" value="Genomic_DNA"/>
</dbReference>